<dbReference type="KEGG" id="tad:TRIADDRAFT_51598"/>
<dbReference type="InParanoid" id="B3RK25"/>
<name>B3RK25_TRIAD</name>
<feature type="coiled-coil region" evidence="1">
    <location>
        <begin position="139"/>
        <end position="173"/>
    </location>
</feature>
<dbReference type="GeneID" id="6748978"/>
<organism evidence="3 4">
    <name type="scientific">Trichoplax adhaerens</name>
    <name type="common">Trichoplax reptans</name>
    <dbReference type="NCBI Taxonomy" id="10228"/>
    <lineage>
        <taxon>Eukaryota</taxon>
        <taxon>Metazoa</taxon>
        <taxon>Placozoa</taxon>
        <taxon>Uniplacotomia</taxon>
        <taxon>Trichoplacea</taxon>
        <taxon>Trichoplacidae</taxon>
        <taxon>Trichoplax</taxon>
    </lineage>
</organism>
<dbReference type="InterPro" id="IPR029681">
    <property type="entry name" value="CCDC157"/>
</dbReference>
<dbReference type="PhylomeDB" id="B3RK25"/>
<dbReference type="OMA" id="QDQLWSP"/>
<feature type="region of interest" description="Disordered" evidence="2">
    <location>
        <begin position="687"/>
        <end position="708"/>
    </location>
</feature>
<dbReference type="EMBL" id="DS985241">
    <property type="protein sequence ID" value="EDV29362.1"/>
    <property type="molecule type" value="Genomic_DNA"/>
</dbReference>
<accession>B3RK25</accession>
<dbReference type="Proteomes" id="UP000009022">
    <property type="component" value="Unassembled WGS sequence"/>
</dbReference>
<feature type="region of interest" description="Disordered" evidence="2">
    <location>
        <begin position="186"/>
        <end position="229"/>
    </location>
</feature>
<dbReference type="HOGENOM" id="CLU_019717_2_0_1"/>
<evidence type="ECO:0000313" key="3">
    <source>
        <dbReference type="EMBL" id="EDV29362.1"/>
    </source>
</evidence>
<feature type="coiled-coil region" evidence="1">
    <location>
        <begin position="327"/>
        <end position="386"/>
    </location>
</feature>
<dbReference type="FunCoup" id="B3RK25">
    <property type="interactions" value="112"/>
</dbReference>
<feature type="coiled-coil region" evidence="1">
    <location>
        <begin position="603"/>
        <end position="640"/>
    </location>
</feature>
<sequence>MTYLLGSKDCLESLKQDVLDMQSTVLEVFDRLHEKVHTPSWKFPDRMACDIPIDELLNIYRFSKEKEHSQMSHIVLFELVIDRMLLLMQSLASYSDQLIDAEDKSNPSRRQSRVKASAASVGLVVKKYWNKVVHFARTYQQTQTELKNKSQTIERLGQEIDTLKEECRALRQSAALPSFYNVDYESEEDAENSRPRRPSSAPVRNPRITHGKVMESARPVSSFRPHNVTDSQTQTIETAFLPCESCLRTQCCLCEVGNTLLELCTTYELHCSLVKIQPMMEKVLDNGTTLSPSDISRWANAERKDLKLLGRFIQNLHGQIGPLRAELGTANEKIREQAEKIQHLENLIKDGELELQKNKATYERKVDDLEQLCRTAEKETQNVQTQLIRTRQKFQTELDSIRSELKREQIICKTLEMTNTDLRDKVTNEMNKASKIRTEKEKAEDEIAKIMEEYEKAQEELNDTSLALNKAKAHNRTLLKHDEVLRGKHDALVKRVDELDEKCESLRDMLTEAEARRDELATQLRDSEEVADRLLGELETKRRLIKEAMKEKERLERNIEELYDSINKLQEQVDEGKQHEKLLCIQQPVDERGFLNLLESGGVNDLEEQVKANNIRIMLLQEHNEELRQSLNKMMESEIDTPPPSGELSPQVSLWKKSGLAKLRAANRKIMTQMAVIDALNTRKANKEEILRTSPPQRSPSPDRASPKIAVTQSRFPLPPKGGLLARSQSTMSRRDNNNVNNHNGNGTTVRWASGRINGRTNSDQEFVVRKTTKRLTTSEG</sequence>
<feature type="coiled-coil region" evidence="1">
    <location>
        <begin position="426"/>
        <end position="579"/>
    </location>
</feature>
<feature type="compositionally biased region" description="Low complexity" evidence="2">
    <location>
        <begin position="738"/>
        <end position="750"/>
    </location>
</feature>
<dbReference type="CTD" id="6748978"/>
<evidence type="ECO:0000256" key="1">
    <source>
        <dbReference type="SAM" id="Coils"/>
    </source>
</evidence>
<dbReference type="RefSeq" id="XP_002108564.1">
    <property type="nucleotide sequence ID" value="XM_002108528.1"/>
</dbReference>
<dbReference type="AlphaFoldDB" id="B3RK25"/>
<dbReference type="OrthoDB" id="10051906at2759"/>
<dbReference type="eggNOG" id="ENOG502QPW2">
    <property type="taxonomic scope" value="Eukaryota"/>
</dbReference>
<evidence type="ECO:0000256" key="2">
    <source>
        <dbReference type="SAM" id="MobiDB-lite"/>
    </source>
</evidence>
<dbReference type="STRING" id="10228.B3RK25"/>
<dbReference type="PANTHER" id="PTHR43696">
    <property type="entry name" value="COILED-COIL DOMAIN-CONTAINING PROTEIN 157"/>
    <property type="match status" value="1"/>
</dbReference>
<keyword evidence="1" id="KW-0175">Coiled coil</keyword>
<evidence type="ECO:0008006" key="5">
    <source>
        <dbReference type="Google" id="ProtNLM"/>
    </source>
</evidence>
<protein>
    <recommendedName>
        <fullName evidence="5">Coiled-coil domain-containing protein 157</fullName>
    </recommendedName>
</protein>
<evidence type="ECO:0000313" key="4">
    <source>
        <dbReference type="Proteomes" id="UP000009022"/>
    </source>
</evidence>
<proteinExistence type="predicted"/>
<gene>
    <name evidence="3" type="ORF">TRIADDRAFT_51598</name>
</gene>
<dbReference type="PANTHER" id="PTHR43696:SF9">
    <property type="entry name" value="COILED-COIL DOMAIN-CONTAINING PROTEIN 157"/>
    <property type="match status" value="1"/>
</dbReference>
<reference evidence="3 4" key="1">
    <citation type="journal article" date="2008" name="Nature">
        <title>The Trichoplax genome and the nature of placozoans.</title>
        <authorList>
            <person name="Srivastava M."/>
            <person name="Begovic E."/>
            <person name="Chapman J."/>
            <person name="Putnam N.H."/>
            <person name="Hellsten U."/>
            <person name="Kawashima T."/>
            <person name="Kuo A."/>
            <person name="Mitros T."/>
            <person name="Salamov A."/>
            <person name="Carpenter M.L."/>
            <person name="Signorovitch A.Y."/>
            <person name="Moreno M.A."/>
            <person name="Kamm K."/>
            <person name="Grimwood J."/>
            <person name="Schmutz J."/>
            <person name="Shapiro H."/>
            <person name="Grigoriev I.V."/>
            <person name="Buss L.W."/>
            <person name="Schierwater B."/>
            <person name="Dellaporta S.L."/>
            <person name="Rokhsar D.S."/>
        </authorList>
    </citation>
    <scope>NUCLEOTIDE SEQUENCE [LARGE SCALE GENOMIC DNA]</scope>
    <source>
        <strain evidence="3 4">Grell-BS-1999</strain>
    </source>
</reference>
<keyword evidence="4" id="KW-1185">Reference proteome</keyword>
<feature type="region of interest" description="Disordered" evidence="2">
    <location>
        <begin position="732"/>
        <end position="755"/>
    </location>
</feature>